<proteinExistence type="predicted"/>
<name>A0A0B1SLS4_OESDE</name>
<dbReference type="EMBL" id="KN560982">
    <property type="protein sequence ID" value="KHJ86268.1"/>
    <property type="molecule type" value="Genomic_DNA"/>
</dbReference>
<gene>
    <name evidence="1" type="ORF">OESDEN_13986</name>
</gene>
<dbReference type="Proteomes" id="UP000053660">
    <property type="component" value="Unassembled WGS sequence"/>
</dbReference>
<reference evidence="1 2" key="1">
    <citation type="submission" date="2014-03" db="EMBL/GenBank/DDBJ databases">
        <title>Draft genome of the hookworm Oesophagostomum dentatum.</title>
        <authorList>
            <person name="Mitreva M."/>
        </authorList>
    </citation>
    <scope>NUCLEOTIDE SEQUENCE [LARGE SCALE GENOMIC DNA]</scope>
    <source>
        <strain evidence="1 2">OD-Hann</strain>
    </source>
</reference>
<keyword evidence="2" id="KW-1185">Reference proteome</keyword>
<sequence length="75" mass="8894">MHILEQNPRLAILEDLNLDSAYLLLENVENYGCTRPDILNPEDGLMTIEENVEIWDTQRNGRRLQILMRLLRKPY</sequence>
<dbReference type="AlphaFoldDB" id="A0A0B1SLS4"/>
<evidence type="ECO:0000313" key="2">
    <source>
        <dbReference type="Proteomes" id="UP000053660"/>
    </source>
</evidence>
<evidence type="ECO:0000313" key="1">
    <source>
        <dbReference type="EMBL" id="KHJ86268.1"/>
    </source>
</evidence>
<protein>
    <submittedName>
        <fullName evidence="1">Uncharacterized protein</fullName>
    </submittedName>
</protein>
<accession>A0A0B1SLS4</accession>
<organism evidence="1 2">
    <name type="scientific">Oesophagostomum dentatum</name>
    <name type="common">Nodular worm</name>
    <dbReference type="NCBI Taxonomy" id="61180"/>
    <lineage>
        <taxon>Eukaryota</taxon>
        <taxon>Metazoa</taxon>
        <taxon>Ecdysozoa</taxon>
        <taxon>Nematoda</taxon>
        <taxon>Chromadorea</taxon>
        <taxon>Rhabditida</taxon>
        <taxon>Rhabditina</taxon>
        <taxon>Rhabditomorpha</taxon>
        <taxon>Strongyloidea</taxon>
        <taxon>Strongylidae</taxon>
        <taxon>Oesophagostomum</taxon>
    </lineage>
</organism>